<feature type="domain" description="LysM" evidence="4">
    <location>
        <begin position="244"/>
        <end position="287"/>
    </location>
</feature>
<gene>
    <name evidence="5" type="ORF">LNQ49_19440</name>
</gene>
<dbReference type="RefSeq" id="WP_229990670.1">
    <property type="nucleotide sequence ID" value="NZ_JAJJMO010000001.1"/>
</dbReference>
<dbReference type="EMBL" id="JAJJMO010000001">
    <property type="protein sequence ID" value="MCC9073759.1"/>
    <property type="molecule type" value="Genomic_DNA"/>
</dbReference>
<proteinExistence type="inferred from homology"/>
<dbReference type="InterPro" id="IPR036779">
    <property type="entry name" value="LysM_dom_sf"/>
</dbReference>
<dbReference type="PANTHER" id="PTHR33734">
    <property type="entry name" value="LYSM DOMAIN-CONTAINING GPI-ANCHORED PROTEIN 2"/>
    <property type="match status" value="1"/>
</dbReference>
<comment type="caution">
    <text evidence="5">The sequence shown here is derived from an EMBL/GenBank/DDBJ whole genome shotgun (WGS) entry which is preliminary data.</text>
</comment>
<dbReference type="SMART" id="SM00257">
    <property type="entry name" value="LysM"/>
    <property type="match status" value="4"/>
</dbReference>
<dbReference type="InterPro" id="IPR028081">
    <property type="entry name" value="Leu-bd"/>
</dbReference>
<dbReference type="InterPro" id="IPR028082">
    <property type="entry name" value="Peripla_BP_I"/>
</dbReference>
<dbReference type="SUPFAM" id="SSF54106">
    <property type="entry name" value="LysM domain"/>
    <property type="match status" value="4"/>
</dbReference>
<comment type="similarity">
    <text evidence="1">Belongs to the leucine-binding protein family.</text>
</comment>
<evidence type="ECO:0000256" key="3">
    <source>
        <dbReference type="SAM" id="MobiDB-lite"/>
    </source>
</evidence>
<keyword evidence="2" id="KW-0732">Signal</keyword>
<dbReference type="Proteomes" id="UP001430919">
    <property type="component" value="Unassembled WGS sequence"/>
</dbReference>
<dbReference type="InterPro" id="IPR018392">
    <property type="entry name" value="LysM"/>
</dbReference>
<feature type="domain" description="LysM" evidence="4">
    <location>
        <begin position="25"/>
        <end position="68"/>
    </location>
</feature>
<feature type="region of interest" description="Disordered" evidence="3">
    <location>
        <begin position="72"/>
        <end position="92"/>
    </location>
</feature>
<protein>
    <submittedName>
        <fullName evidence="5">LysM peptidoglycan-binding domain-containing protein</fullName>
    </submittedName>
</protein>
<feature type="domain" description="LysM" evidence="4">
    <location>
        <begin position="170"/>
        <end position="213"/>
    </location>
</feature>
<dbReference type="Pfam" id="PF13458">
    <property type="entry name" value="Peripla_BP_6"/>
    <property type="match status" value="1"/>
</dbReference>
<dbReference type="Gene3D" id="3.40.50.2300">
    <property type="match status" value="1"/>
</dbReference>
<dbReference type="PANTHER" id="PTHR33734:SF22">
    <property type="entry name" value="MEMBRANE-BOUND LYTIC MUREIN TRANSGLYCOSYLASE D"/>
    <property type="match status" value="1"/>
</dbReference>
<evidence type="ECO:0000313" key="5">
    <source>
        <dbReference type="EMBL" id="MCC9073759.1"/>
    </source>
</evidence>
<name>A0ABS8MYA5_9FLAO</name>
<evidence type="ECO:0000256" key="2">
    <source>
        <dbReference type="ARBA" id="ARBA00022729"/>
    </source>
</evidence>
<dbReference type="SUPFAM" id="SSF53822">
    <property type="entry name" value="Periplasmic binding protein-like I"/>
    <property type="match status" value="1"/>
</dbReference>
<dbReference type="CDD" id="cd06268">
    <property type="entry name" value="PBP1_ABC_transporter_LIVBP-like"/>
    <property type="match status" value="1"/>
</dbReference>
<accession>A0ABS8MYA5</accession>
<feature type="domain" description="LysM" evidence="4">
    <location>
        <begin position="95"/>
        <end position="139"/>
    </location>
</feature>
<keyword evidence="6" id="KW-1185">Reference proteome</keyword>
<evidence type="ECO:0000256" key="1">
    <source>
        <dbReference type="ARBA" id="ARBA00010062"/>
    </source>
</evidence>
<reference evidence="5" key="1">
    <citation type="submission" date="2021-11" db="EMBL/GenBank/DDBJ databases">
        <title>Description of novel Flavobacterium species.</title>
        <authorList>
            <person name="Saticioglu I.B."/>
            <person name="Ay H."/>
            <person name="Altun S."/>
            <person name="Duman M."/>
        </authorList>
    </citation>
    <scope>NUCLEOTIDE SEQUENCE</scope>
    <source>
        <strain evidence="5">F-65</strain>
    </source>
</reference>
<dbReference type="Gene3D" id="3.10.350.10">
    <property type="entry name" value="LysM domain"/>
    <property type="match status" value="4"/>
</dbReference>
<dbReference type="Pfam" id="PF01476">
    <property type="entry name" value="LysM"/>
    <property type="match status" value="4"/>
</dbReference>
<organism evidence="5 6">
    <name type="scientific">Flavobacterium pisciphilum</name>
    <dbReference type="NCBI Taxonomy" id="2893755"/>
    <lineage>
        <taxon>Bacteria</taxon>
        <taxon>Pseudomonadati</taxon>
        <taxon>Bacteroidota</taxon>
        <taxon>Flavobacteriia</taxon>
        <taxon>Flavobacteriales</taxon>
        <taxon>Flavobacteriaceae</taxon>
        <taxon>Flavobacterium</taxon>
    </lineage>
</organism>
<dbReference type="CDD" id="cd00118">
    <property type="entry name" value="LysM"/>
    <property type="match status" value="4"/>
</dbReference>
<evidence type="ECO:0000259" key="4">
    <source>
        <dbReference type="PROSITE" id="PS51782"/>
    </source>
</evidence>
<evidence type="ECO:0000313" key="6">
    <source>
        <dbReference type="Proteomes" id="UP001430919"/>
    </source>
</evidence>
<dbReference type="PROSITE" id="PS51782">
    <property type="entry name" value="LYSM"/>
    <property type="match status" value="4"/>
</dbReference>
<sequence>MKYISLLITTVFLMSYSVFSQDKISKHTVAKGETINQIAQKYKVTPYDIYKLNPDAQRGLKLDSVLLIPNNSGKTSSSEKGTATTVTSKKSNGPISHEVVAKETLFGIEKKYNVSDEALKKANPFLEKDGLQIGQTLVIPSGNTSSKGTAKDSKTIPATKLVPAKQDQYVYHDVLAKETKYSIAKQYGITVEELEKRNPEVVPNLPVGYRLTIKGTAPKTVTTTAVKNEVKAPVIETSKKVSYADYQVRPKETLYSLSKTFGLSQDELIKLNPILSGGVQEGMILKVPAGIMPTPEIKPATRPEIKEEAKEIVTLSKRRGSNDRKKIALLLPFNLSKIQNDTTSTANRLKKDKFLSMTLDFYSGALMAIDSAKVLGLPIDVSIFDSQETKGGSNVASIIQSNKLQDADAIIGPFYQSNAEETAKLLSESDVPVISPLSRDKGNPFDNLYQTIPSNDIIKNAMFDYMRSKGGNIIAVVDKKKESVRQYIQQNQKGVIFAPVTETGDFNPAGLKIQFVANRMNYVVMETGNTAMIKATIKVMLDAMSSYQVQLVILEPNSTLDTDEINFENLTKLKLMYPSVTRENESPGALIFEKEYRIKNKINPNTYATRGFDVTFDTMMRLSQGKTYEETANDIATEQVDNKFQFYKKEEGGYANKGVYILYYDSDLTIKEAN</sequence>